<dbReference type="PANTHER" id="PTHR46708:SF2">
    <property type="entry name" value="FIBRONECTIN TYPE-III DOMAIN-CONTAINING PROTEIN"/>
    <property type="match status" value="1"/>
</dbReference>
<dbReference type="SUPFAM" id="SSF49265">
    <property type="entry name" value="Fibronectin type III"/>
    <property type="match status" value="2"/>
</dbReference>
<keyword evidence="2" id="KW-0472">Membrane</keyword>
<keyword evidence="2" id="KW-0812">Transmembrane</keyword>
<accession>A0A7I4YCW5</accession>
<keyword evidence="1" id="KW-0677">Repeat</keyword>
<dbReference type="Proteomes" id="UP000025227">
    <property type="component" value="Unplaced"/>
</dbReference>
<evidence type="ECO:0000259" key="3">
    <source>
        <dbReference type="PROSITE" id="PS50853"/>
    </source>
</evidence>
<sequence>MLRPYALLLLLPASLGFIVLPYIQIDYAHYFRLAQCQAKCTEKYGVLTIRHLLDGSTEEFLDIRNPECEACESGCHQHRRLHGKGHRGRVNSPFNNGLRFWAESSADSAQAGSAVMSSVQLVCQNPIVDDEYGETVEAFVSISLLRPSGPSRYVIRWRQRSQLLGNRDEAQWITASVEPGTFFKVRGLIPGVQYSFMVTAVGPSGRLGNTITSPWTEISTSATVKAPTPPLTLKNGYNTDRGVIAQLEWPRTPQDSCYYKLQLSNSSSQTNRDVELDASFSILLPYLEFDSDYTVSLAAVSADKLQTSKTITSHFKSLPCKDIHGRGSLQCAPEPVSDLAITVRPNGTGLITWTPSADSQNILFYQVVYHALEHGIGCRVRKETVNVKAIVNFAEVTFPGQQCEYVVRVINYDLIGRDASTEARIRVEPSPPLHVKFIVRPEVVTIAACLVFLPFALLLLFCRHRRCPHRVMEKHPKLTEYV</sequence>
<reference evidence="5" key="1">
    <citation type="submission" date="2020-12" db="UniProtKB">
        <authorList>
            <consortium name="WormBaseParasite"/>
        </authorList>
    </citation>
    <scope>IDENTIFICATION</scope>
    <source>
        <strain evidence="5">MHco3</strain>
    </source>
</reference>
<dbReference type="WBParaSite" id="HCON_00086120-00001">
    <property type="protein sequence ID" value="HCON_00086120-00001"/>
    <property type="gene ID" value="HCON_00086120"/>
</dbReference>
<dbReference type="InterPro" id="IPR036116">
    <property type="entry name" value="FN3_sf"/>
</dbReference>
<keyword evidence="4" id="KW-1185">Reference proteome</keyword>
<dbReference type="InterPro" id="IPR013783">
    <property type="entry name" value="Ig-like_fold"/>
</dbReference>
<dbReference type="PANTHER" id="PTHR46708">
    <property type="entry name" value="TENASCIN"/>
    <property type="match status" value="1"/>
</dbReference>
<proteinExistence type="predicted"/>
<dbReference type="CDD" id="cd00063">
    <property type="entry name" value="FN3"/>
    <property type="match status" value="2"/>
</dbReference>
<evidence type="ECO:0000313" key="5">
    <source>
        <dbReference type="WBParaSite" id="HCON_00086120-00001"/>
    </source>
</evidence>
<feature type="transmembrane region" description="Helical" evidence="2">
    <location>
        <begin position="443"/>
        <end position="462"/>
    </location>
</feature>
<dbReference type="InterPro" id="IPR050991">
    <property type="entry name" value="ECM_Regulatory_Proteins"/>
</dbReference>
<evidence type="ECO:0000313" key="4">
    <source>
        <dbReference type="Proteomes" id="UP000025227"/>
    </source>
</evidence>
<dbReference type="SMART" id="SM00060">
    <property type="entry name" value="FN3"/>
    <property type="match status" value="3"/>
</dbReference>
<evidence type="ECO:0000256" key="1">
    <source>
        <dbReference type="ARBA" id="ARBA00022737"/>
    </source>
</evidence>
<dbReference type="InterPro" id="IPR003961">
    <property type="entry name" value="FN3_dom"/>
</dbReference>
<dbReference type="Gene3D" id="2.60.40.10">
    <property type="entry name" value="Immunoglobulins"/>
    <property type="match status" value="1"/>
</dbReference>
<evidence type="ECO:0000256" key="2">
    <source>
        <dbReference type="SAM" id="Phobius"/>
    </source>
</evidence>
<dbReference type="OrthoDB" id="5783913at2759"/>
<keyword evidence="2" id="KW-1133">Transmembrane helix</keyword>
<name>A0A7I4YCW5_HAECO</name>
<dbReference type="PROSITE" id="PS50853">
    <property type="entry name" value="FN3"/>
    <property type="match status" value="1"/>
</dbReference>
<dbReference type="AlphaFoldDB" id="A0A7I4YCW5"/>
<organism evidence="4 5">
    <name type="scientific">Haemonchus contortus</name>
    <name type="common">Barber pole worm</name>
    <dbReference type="NCBI Taxonomy" id="6289"/>
    <lineage>
        <taxon>Eukaryota</taxon>
        <taxon>Metazoa</taxon>
        <taxon>Ecdysozoa</taxon>
        <taxon>Nematoda</taxon>
        <taxon>Chromadorea</taxon>
        <taxon>Rhabditida</taxon>
        <taxon>Rhabditina</taxon>
        <taxon>Rhabditomorpha</taxon>
        <taxon>Strongyloidea</taxon>
        <taxon>Trichostrongylidae</taxon>
        <taxon>Haemonchus</taxon>
    </lineage>
</organism>
<dbReference type="OMA" id="YHALEHG"/>
<protein>
    <submittedName>
        <fullName evidence="5">Fibronectin type-III domain-containing protein</fullName>
    </submittedName>
</protein>
<feature type="domain" description="Fibronectin type-III" evidence="3">
    <location>
        <begin position="122"/>
        <end position="227"/>
    </location>
</feature>